<reference evidence="1" key="1">
    <citation type="submission" date="2024-03" db="EMBL/GenBank/DDBJ databases">
        <title>Diverse circular DNA viruses in blood, oral, and fecal samples of captive lemurs.</title>
        <authorList>
            <person name="Paietta E.N."/>
            <person name="Kraberger S."/>
            <person name="Lund M.C."/>
            <person name="Custer J.M."/>
            <person name="Vargas K.M."/>
            <person name="Ehmke E.E."/>
            <person name="Yoder A.D."/>
            <person name="Varsani A."/>
        </authorList>
    </citation>
    <scope>NUCLEOTIDE SEQUENCE</scope>
    <source>
        <strain evidence="1">Duke_18_60</strain>
    </source>
</reference>
<dbReference type="EMBL" id="PP511352">
    <property type="protein sequence ID" value="XCD03390.1"/>
    <property type="molecule type" value="Genomic_DNA"/>
</dbReference>
<protein>
    <submittedName>
        <fullName evidence="1">Internal scaffolding protein</fullName>
    </submittedName>
</protein>
<dbReference type="Pfam" id="PF09675">
    <property type="entry name" value="Chlamy_scaf"/>
    <property type="match status" value="1"/>
</dbReference>
<accession>A0AAU8AVK3</accession>
<name>A0AAU8AVK3_9VIRU</name>
<organism evidence="1">
    <name type="scientific">Dulem virus 175</name>
    <dbReference type="NCBI Taxonomy" id="3145652"/>
    <lineage>
        <taxon>Viruses</taxon>
        <taxon>Monodnaviria</taxon>
        <taxon>Sangervirae</taxon>
        <taxon>Phixviricota</taxon>
        <taxon>Malgrandaviricetes</taxon>
        <taxon>Petitvirales</taxon>
        <taxon>Microviridae</taxon>
        <taxon>Microvirus</taxon>
    </lineage>
</organism>
<evidence type="ECO:0000313" key="1">
    <source>
        <dbReference type="EMBL" id="XCD03390.1"/>
    </source>
</evidence>
<sequence>MRPVIWSAGLLRFRLLTLVLFCLEVEVLTLFKTQYDARDRIVTFPGDPIKQLYTGSYNERGQVELKENGTEDLYAYIQSFAESTDIHSILRRFNKGEIDVLEKVQGFYGDITEMPKTYAEALQRISDSEAVFNSLPVDVRAKFNHSFSEFLSASQDADFLDRLGVVKQDPVVSENKVQVEKMEVSAE</sequence>
<dbReference type="InterPro" id="IPR014131">
    <property type="entry name" value="Chlamydia_phage_Vp3"/>
</dbReference>
<proteinExistence type="predicted"/>